<reference evidence="3" key="1">
    <citation type="journal article" date="2019" name="Int. J. Syst. Evol. Microbiol.">
        <title>The Global Catalogue of Microorganisms (GCM) 10K type strain sequencing project: providing services to taxonomists for standard genome sequencing and annotation.</title>
        <authorList>
            <consortium name="The Broad Institute Genomics Platform"/>
            <consortium name="The Broad Institute Genome Sequencing Center for Infectious Disease"/>
            <person name="Wu L."/>
            <person name="Ma J."/>
        </authorList>
    </citation>
    <scope>NUCLEOTIDE SEQUENCE [LARGE SCALE GENOMIC DNA]</scope>
    <source>
        <strain evidence="3">JCM 19635</strain>
    </source>
</reference>
<comment type="caution">
    <text evidence="2">The sequence shown here is derived from an EMBL/GenBank/DDBJ whole genome shotgun (WGS) entry which is preliminary data.</text>
</comment>
<keyword evidence="3" id="KW-1185">Reference proteome</keyword>
<evidence type="ECO:0000313" key="2">
    <source>
        <dbReference type="EMBL" id="MFC7671146.1"/>
    </source>
</evidence>
<evidence type="ECO:0000313" key="3">
    <source>
        <dbReference type="Proteomes" id="UP001596513"/>
    </source>
</evidence>
<organism evidence="2 3">
    <name type="scientific">Hymenobacter humi</name>
    <dbReference type="NCBI Taxonomy" id="1411620"/>
    <lineage>
        <taxon>Bacteria</taxon>
        <taxon>Pseudomonadati</taxon>
        <taxon>Bacteroidota</taxon>
        <taxon>Cytophagia</taxon>
        <taxon>Cytophagales</taxon>
        <taxon>Hymenobacteraceae</taxon>
        <taxon>Hymenobacter</taxon>
    </lineage>
</organism>
<sequence length="74" mass="7710">MKSKKKNKAAKKNSKPTGAGKSLRKVGKGIAKLSTTTKAVGVLALASLGLGYLAKRRSENKGISPTPADTEEIE</sequence>
<evidence type="ECO:0000256" key="1">
    <source>
        <dbReference type="SAM" id="MobiDB-lite"/>
    </source>
</evidence>
<gene>
    <name evidence="2" type="ORF">ACFQT0_29925</name>
</gene>
<evidence type="ECO:0008006" key="4">
    <source>
        <dbReference type="Google" id="ProtNLM"/>
    </source>
</evidence>
<proteinExistence type="predicted"/>
<protein>
    <recommendedName>
        <fullName evidence="4">LPXTG cell wall anchor domain-containing protein</fullName>
    </recommendedName>
</protein>
<feature type="region of interest" description="Disordered" evidence="1">
    <location>
        <begin position="1"/>
        <end position="24"/>
    </location>
</feature>
<dbReference type="Proteomes" id="UP001596513">
    <property type="component" value="Unassembled WGS sequence"/>
</dbReference>
<name>A0ABW2UE87_9BACT</name>
<accession>A0ABW2UE87</accession>
<feature type="compositionally biased region" description="Basic residues" evidence="1">
    <location>
        <begin position="1"/>
        <end position="14"/>
    </location>
</feature>
<dbReference type="EMBL" id="JBHTEK010000006">
    <property type="protein sequence ID" value="MFC7671146.1"/>
    <property type="molecule type" value="Genomic_DNA"/>
</dbReference>
<dbReference type="RefSeq" id="WP_380207078.1">
    <property type="nucleotide sequence ID" value="NZ_JBHTEK010000006.1"/>
</dbReference>